<name>A0ABV1AFT6_9TELE</name>
<proteinExistence type="predicted"/>
<dbReference type="Proteomes" id="UP001469553">
    <property type="component" value="Unassembled WGS sequence"/>
</dbReference>
<dbReference type="EMBL" id="JAHRIP010090953">
    <property type="protein sequence ID" value="MEQ2316922.1"/>
    <property type="molecule type" value="Genomic_DNA"/>
</dbReference>
<evidence type="ECO:0000313" key="2">
    <source>
        <dbReference type="Proteomes" id="UP001469553"/>
    </source>
</evidence>
<gene>
    <name evidence="1" type="ORF">AMECASPLE_037400</name>
</gene>
<comment type="caution">
    <text evidence="1">The sequence shown here is derived from an EMBL/GenBank/DDBJ whole genome shotgun (WGS) entry which is preliminary data.</text>
</comment>
<protein>
    <recommendedName>
        <fullName evidence="3">Secreted protein</fullName>
    </recommendedName>
</protein>
<keyword evidence="2" id="KW-1185">Reference proteome</keyword>
<evidence type="ECO:0008006" key="3">
    <source>
        <dbReference type="Google" id="ProtNLM"/>
    </source>
</evidence>
<accession>A0ABV1AFT6</accession>
<organism evidence="1 2">
    <name type="scientific">Ameca splendens</name>
    <dbReference type="NCBI Taxonomy" id="208324"/>
    <lineage>
        <taxon>Eukaryota</taxon>
        <taxon>Metazoa</taxon>
        <taxon>Chordata</taxon>
        <taxon>Craniata</taxon>
        <taxon>Vertebrata</taxon>
        <taxon>Euteleostomi</taxon>
        <taxon>Actinopterygii</taxon>
        <taxon>Neopterygii</taxon>
        <taxon>Teleostei</taxon>
        <taxon>Neoteleostei</taxon>
        <taxon>Acanthomorphata</taxon>
        <taxon>Ovalentaria</taxon>
        <taxon>Atherinomorphae</taxon>
        <taxon>Cyprinodontiformes</taxon>
        <taxon>Goodeidae</taxon>
        <taxon>Ameca</taxon>
    </lineage>
</organism>
<evidence type="ECO:0000313" key="1">
    <source>
        <dbReference type="EMBL" id="MEQ2316922.1"/>
    </source>
</evidence>
<reference evidence="1 2" key="1">
    <citation type="submission" date="2021-06" db="EMBL/GenBank/DDBJ databases">
        <authorList>
            <person name="Palmer J.M."/>
        </authorList>
    </citation>
    <scope>NUCLEOTIDE SEQUENCE [LARGE SCALE GENOMIC DNA]</scope>
    <source>
        <strain evidence="1 2">AS_MEX2019</strain>
        <tissue evidence="1">Muscle</tissue>
    </source>
</reference>
<sequence length="73" mass="8250">MLSFALLQMMSLTEQLAKRMMIALVLLSFQADELRRFLQLLLVLDQVQFGPDGRNLHTVDDLQLFGLAAPVFG</sequence>